<dbReference type="SUPFAM" id="SSF51126">
    <property type="entry name" value="Pectin lyase-like"/>
    <property type="match status" value="1"/>
</dbReference>
<dbReference type="PANTHER" id="PTHR12338">
    <property type="entry name" value="AUTOTRANSPORTER"/>
    <property type="match status" value="1"/>
</dbReference>
<dbReference type="SUPFAM" id="SSF103515">
    <property type="entry name" value="Autotransporter"/>
    <property type="match status" value="1"/>
</dbReference>
<organism evidence="2 3">
    <name type="scientific">Edwardsiella anguillarum</name>
    <dbReference type="NCBI Taxonomy" id="1821960"/>
    <lineage>
        <taxon>Bacteria</taxon>
        <taxon>Pseudomonadati</taxon>
        <taxon>Pseudomonadota</taxon>
        <taxon>Gammaproteobacteria</taxon>
        <taxon>Enterobacterales</taxon>
        <taxon>Hafniaceae</taxon>
        <taxon>Edwardsiella</taxon>
    </lineage>
</organism>
<dbReference type="Pfam" id="PF03797">
    <property type="entry name" value="Autotransporter"/>
    <property type="match status" value="1"/>
</dbReference>
<dbReference type="Gene3D" id="2.40.128.130">
    <property type="entry name" value="Autotransporter beta-domain"/>
    <property type="match status" value="1"/>
</dbReference>
<dbReference type="PANTHER" id="PTHR12338:SF5">
    <property type="entry name" value="ANTIGEN 43-RELATED"/>
    <property type="match status" value="1"/>
</dbReference>
<dbReference type="InterPro" id="IPR036709">
    <property type="entry name" value="Autotransporte_beta_dom_sf"/>
</dbReference>
<accession>A0ABY8SNQ0</accession>
<dbReference type="SMART" id="SM00869">
    <property type="entry name" value="Autotransporter"/>
    <property type="match status" value="1"/>
</dbReference>
<gene>
    <name evidence="2" type="ORF">MQ095_08805</name>
</gene>
<dbReference type="Proteomes" id="UP001238370">
    <property type="component" value="Chromosome"/>
</dbReference>
<sequence length="1382" mass="143986">MAGNTYALDVNGYTDFNSSTTISDGLQWNTTATVQVDAGADVVVSNPLDSLTLNMAPAGGGNTSLWINGGTLTASNTGTLLMGNNSMLQIGGAHLGGLDATQQGGSSGILSVGDLKTSSGATDATIWMFGSSTTTAKLYADSIDLEADRNNFNIASAGASELAGDIYVKNNMTIINKSGGSFQLLGGSTLDVGGNLYLDTTNGRLLVTTNDNKGYGINVGGDFTLINNVRLSSNINDVSTDAAIYSTVVNVNGNINLIGQNVGRTGLQIINGTGSGITTLGNFNISSTVSGNTTDVIFGHAAKVKSAKDINISSVAGGGVNLYIGDSKYGSPADISANSITMSGDGKNKIIFNNNKPHGIGADSYVFDVSINGIGNVEQQTGHTTLSSASNYNGGTVINGGLLSITNNKALGAGRVAINTDMTDPTTGLDIAYADGSDFANTLNGNGNTTISGDAKIVSDNSSYMGNWNVVGVGRTAKDVTDSHIGFGSGNVNISASGSFIADTSGSFKFNNKLTGDGQFIAMNNGGNFDFASSVGNEFTGDVLLENNEFLLDGDNTTALENATLHIGNNNITTVGDGIKNIGSISFNGGTLVFGHVSPGSMISDKFIEASTNLDLTGTGTIQVTNGDSFINTPHTPDGSRPLLQQDDNGVMVKLADSKGSVAGSGGNLNLIDENGNAISDAIITDISQNGETIAKGTYDYRLTSSDNNDGLYINYGLTKVELLAQGDNALTLTAEGNIGNEADLSAQVVGKGDLRINTDTDVSLSNSENSYTGVTWVTAGGLKMGNNNVLGNTQLLNLADGTHLDMNGYTQTLQNLNTETGSTFDFNQGGLTVNNGSVAGTLVGAGSLTVTGGALTVSSNNENMSADTTITSNGMIRMLATQALGSGKLNNQGVLYLGQNDATFALPAATTLARQSQYQVGELTNSGTIVIGHNDANNNPVAGTTLTVNGNYIGDGGHLQFNTVLGNDSSLTDKLVVTGDTSGKTGVSITNAGGKGDEAINGIEIISIGGSSAGEFTQDGRIVAGAYDYSLVRGKGDSSNNWYLVNNGNPVPQPDVRPEGGSYVENLAAANKMFNTTLHDRLGETQYIDAITGEKKVTSLWLRQIGSHNGWHDSSGQLKTQSNSYVSQLGGDIAQWSSDGLDRAHFGLMAGYGNNKNNTHSSVTSYSSKGSVSGYSVGAYGTWFANDVDKAGLYVDSWLQYSWFNNHVNGQELSDESYSSKGLTASVETGYTFKMGEFTGSHGMRNQWFIQPQAQAIWMGVRADDHRENNGTRVNNDGDGNVQTRLGLRLYSKGHHAMDAGKEREFEPFIEANWLHNTRSFSTTMDGVRITQAGARNLGEVKVGIEGQINPRVNLWGNVGTQMGDKGYNDTSAMVGIKYNF</sequence>
<dbReference type="InterPro" id="IPR043990">
    <property type="entry name" value="AC_1"/>
</dbReference>
<dbReference type="EMBL" id="CP094302">
    <property type="protein sequence ID" value="WHP85483.1"/>
    <property type="molecule type" value="Genomic_DNA"/>
</dbReference>
<protein>
    <submittedName>
        <fullName evidence="2">Autotransporter outer membrane beta-barrel domain-containing protein</fullName>
    </submittedName>
</protein>
<dbReference type="InterPro" id="IPR006315">
    <property type="entry name" value="OM_autotransptr_brl_dom"/>
</dbReference>
<dbReference type="InterPro" id="IPR005546">
    <property type="entry name" value="Autotransporte_beta"/>
</dbReference>
<proteinExistence type="predicted"/>
<dbReference type="CDD" id="cd01344">
    <property type="entry name" value="PL2_Passenger_AT"/>
    <property type="match status" value="1"/>
</dbReference>
<dbReference type="Pfam" id="PF18883">
    <property type="entry name" value="AC_1"/>
    <property type="match status" value="1"/>
</dbReference>
<evidence type="ECO:0000313" key="3">
    <source>
        <dbReference type="Proteomes" id="UP001238370"/>
    </source>
</evidence>
<dbReference type="InterPro" id="IPR011050">
    <property type="entry name" value="Pectin_lyase_fold/virulence"/>
</dbReference>
<name>A0ABY8SNQ0_9GAMM</name>
<dbReference type="PROSITE" id="PS51208">
    <property type="entry name" value="AUTOTRANSPORTER"/>
    <property type="match status" value="1"/>
</dbReference>
<dbReference type="InterPro" id="IPR012332">
    <property type="entry name" value="Autotransporter_pectin_lyase_C"/>
</dbReference>
<dbReference type="Gene3D" id="2.160.20.20">
    <property type="match status" value="1"/>
</dbReference>
<keyword evidence="3" id="KW-1185">Reference proteome</keyword>
<feature type="domain" description="Autotransporter" evidence="1">
    <location>
        <begin position="1094"/>
        <end position="1382"/>
    </location>
</feature>
<dbReference type="InterPro" id="IPR050909">
    <property type="entry name" value="Bact_Autotransporter_VF"/>
</dbReference>
<evidence type="ECO:0000259" key="1">
    <source>
        <dbReference type="PROSITE" id="PS51208"/>
    </source>
</evidence>
<reference evidence="2 3" key="1">
    <citation type="submission" date="2022-03" db="EMBL/GenBank/DDBJ databases">
        <title>Survey of Intraspecific Variation of Edwardsiella anguillarum Isolates from Non-Anguillid Fish Host Originating from Varied Geographic Locations.</title>
        <authorList>
            <person name="Armwood A.R."/>
            <person name="Woodyard E."/>
            <person name="Waldbieser G.C."/>
            <person name="Camus A.C."/>
            <person name="Divya D."/>
            <person name="Tekedar H."/>
            <person name="Soto E."/>
            <person name="Stein C."/>
            <person name="Ucko M."/>
            <person name="Ware C."/>
            <person name="Griffin M.J."/>
        </authorList>
    </citation>
    <scope>NUCLEOTIDE SEQUENCE [LARGE SCALE GENOMIC DNA]</scope>
    <source>
        <strain evidence="2 3">R18-35-2</strain>
    </source>
</reference>
<dbReference type="NCBIfam" id="TIGR01414">
    <property type="entry name" value="autotrans_barl"/>
    <property type="match status" value="1"/>
</dbReference>
<evidence type="ECO:0000313" key="2">
    <source>
        <dbReference type="EMBL" id="WHP85483.1"/>
    </source>
</evidence>